<keyword evidence="2" id="KW-0964">Secreted</keyword>
<evidence type="ECO:0000259" key="5">
    <source>
        <dbReference type="PROSITE" id="PS50871"/>
    </source>
</evidence>
<dbReference type="PANTHER" id="PTHR22923">
    <property type="entry name" value="CEREBELLIN-RELATED"/>
    <property type="match status" value="1"/>
</dbReference>
<protein>
    <recommendedName>
        <fullName evidence="5">C1q domain-containing protein</fullName>
    </recommendedName>
</protein>
<organism evidence="6 7">
    <name type="scientific">Magallana gigas</name>
    <name type="common">Pacific oyster</name>
    <name type="synonym">Crassostrea gigas</name>
    <dbReference type="NCBI Taxonomy" id="29159"/>
    <lineage>
        <taxon>Eukaryota</taxon>
        <taxon>Metazoa</taxon>
        <taxon>Spiralia</taxon>
        <taxon>Lophotrochozoa</taxon>
        <taxon>Mollusca</taxon>
        <taxon>Bivalvia</taxon>
        <taxon>Autobranchia</taxon>
        <taxon>Pteriomorphia</taxon>
        <taxon>Ostreida</taxon>
        <taxon>Ostreoidea</taxon>
        <taxon>Ostreidae</taxon>
        <taxon>Magallana</taxon>
    </lineage>
</organism>
<keyword evidence="3 4" id="KW-0732">Signal</keyword>
<evidence type="ECO:0000313" key="7">
    <source>
        <dbReference type="Proteomes" id="UP000005408"/>
    </source>
</evidence>
<name>A0A8W8LN37_MAGGI</name>
<dbReference type="Gene3D" id="2.60.120.40">
    <property type="match status" value="3"/>
</dbReference>
<dbReference type="InterPro" id="IPR001073">
    <property type="entry name" value="C1q_dom"/>
</dbReference>
<dbReference type="Proteomes" id="UP000005408">
    <property type="component" value="Unassembled WGS sequence"/>
</dbReference>
<dbReference type="GO" id="GO:0005576">
    <property type="term" value="C:extracellular region"/>
    <property type="evidence" value="ECO:0007669"/>
    <property type="project" value="UniProtKB-SubCell"/>
</dbReference>
<dbReference type="SUPFAM" id="SSF57302">
    <property type="entry name" value="Snake toxin-like"/>
    <property type="match status" value="1"/>
</dbReference>
<proteinExistence type="predicted"/>
<dbReference type="InterPro" id="IPR045860">
    <property type="entry name" value="Snake_toxin-like_sf"/>
</dbReference>
<keyword evidence="7" id="KW-1185">Reference proteome</keyword>
<dbReference type="PROSITE" id="PS50871">
    <property type="entry name" value="C1Q"/>
    <property type="match status" value="1"/>
</dbReference>
<dbReference type="InterPro" id="IPR050822">
    <property type="entry name" value="Cerebellin_Synaptic_Org"/>
</dbReference>
<evidence type="ECO:0000256" key="3">
    <source>
        <dbReference type="ARBA" id="ARBA00022729"/>
    </source>
</evidence>
<dbReference type="CDD" id="cd00117">
    <property type="entry name" value="TFP"/>
    <property type="match status" value="1"/>
</dbReference>
<dbReference type="AlphaFoldDB" id="A0A8W8LN37"/>
<dbReference type="PRINTS" id="PR00007">
    <property type="entry name" value="COMPLEMNTC1Q"/>
</dbReference>
<sequence>MFRCLCTIYGLIVLSSQEVEGFGLKCLRCDDVLEPRFCERIEYCQDGDVCGVQRYRKENGDVSFWSGCLPHSNCAKVTNRTILKTNSRRAVHGSVLCQECCNGDLCNSEGCGAPGLPTSRGPMCFNCAHTLNPSDCHHVTVCGANELCFLGEKPIFGQRYFTSHCEDVHACENHASAPIFFGRKRLLRGQRSYTPCSGCCHGDLCNINCNATFTPNTVVNSGSTAAPTGTSVPERPGNYAFYAQLTLMAQTGHVIFKNVTTNEGSAYSGTTGIFTCKYSGAHAFSWTIATSSQRYTNADLVVNDVAIGSSFTDSRGSSVAADSSTGFVVFNLKVGDKVRVNINGTADALYSTFSGWRLQQNNASFYAKAMSSLDKPSSSSHGFEFQSVVNNGNVYDSTNGVFTCPETGLYALAFAVETSGLDFMVYFYRGGSKLNEIGVWPDSSNGLLQDTSSTLQIFLLTRGDQIYLYPSESDARIKPFHSTFSGWRIENPTSNTPAFVEYISSSTSTTPIRFNREALDITSSFSISSFQAPKDGVYLFFWNMEVSSRHLRTFLEVNDSIVGRTVSDGHTAGYDSGSNLAILRLRRNDNVRVAQDYTADGDQTMISGYFMFS</sequence>
<dbReference type="SUPFAM" id="SSF49842">
    <property type="entry name" value="TNF-like"/>
    <property type="match status" value="3"/>
</dbReference>
<evidence type="ECO:0000256" key="4">
    <source>
        <dbReference type="SAM" id="SignalP"/>
    </source>
</evidence>
<dbReference type="PANTHER" id="PTHR22923:SF116">
    <property type="entry name" value="C1Q DOMAIN-CONTAINING PROTEIN"/>
    <property type="match status" value="1"/>
</dbReference>
<dbReference type="InterPro" id="IPR008983">
    <property type="entry name" value="Tumour_necrosis_fac-like_dom"/>
</dbReference>
<feature type="domain" description="C1q" evidence="5">
    <location>
        <begin position="231"/>
        <end position="376"/>
    </location>
</feature>
<dbReference type="SMART" id="SM00110">
    <property type="entry name" value="C1Q"/>
    <property type="match status" value="1"/>
</dbReference>
<dbReference type="OrthoDB" id="6039063at2759"/>
<accession>A0A8W8LN37</accession>
<evidence type="ECO:0000256" key="1">
    <source>
        <dbReference type="ARBA" id="ARBA00004613"/>
    </source>
</evidence>
<dbReference type="OMA" id="HASAPIF"/>
<dbReference type="EnsemblMetazoa" id="G29186.1">
    <property type="protein sequence ID" value="G29186.1:cds"/>
    <property type="gene ID" value="G29186"/>
</dbReference>
<feature type="signal peptide" evidence="4">
    <location>
        <begin position="1"/>
        <end position="21"/>
    </location>
</feature>
<evidence type="ECO:0000256" key="2">
    <source>
        <dbReference type="ARBA" id="ARBA00022525"/>
    </source>
</evidence>
<comment type="subcellular location">
    <subcellularLocation>
        <location evidence="1">Secreted</location>
    </subcellularLocation>
</comment>
<dbReference type="Pfam" id="PF00386">
    <property type="entry name" value="C1q"/>
    <property type="match status" value="3"/>
</dbReference>
<evidence type="ECO:0000313" key="6">
    <source>
        <dbReference type="EnsemblMetazoa" id="G29186.1:cds"/>
    </source>
</evidence>
<reference evidence="6" key="1">
    <citation type="submission" date="2022-08" db="UniProtKB">
        <authorList>
            <consortium name="EnsemblMetazoa"/>
        </authorList>
    </citation>
    <scope>IDENTIFICATION</scope>
    <source>
        <strain evidence="6">05x7-T-G4-1.051#20</strain>
    </source>
</reference>
<feature type="chain" id="PRO_5036454962" description="C1q domain-containing protein" evidence="4">
    <location>
        <begin position="22"/>
        <end position="613"/>
    </location>
</feature>